<evidence type="ECO:0000259" key="12">
    <source>
        <dbReference type="PROSITE" id="PS50011"/>
    </source>
</evidence>
<dbReference type="FunFam" id="3.30.200.20:FF:000035">
    <property type="entry name" value="Serine/threonine protein kinase Stk1"/>
    <property type="match status" value="1"/>
</dbReference>
<dbReference type="InterPro" id="IPR000719">
    <property type="entry name" value="Prot_kinase_dom"/>
</dbReference>
<feature type="compositionally biased region" description="Low complexity" evidence="10">
    <location>
        <begin position="324"/>
        <end position="352"/>
    </location>
</feature>
<keyword evidence="5" id="KW-0547">Nucleotide-binding</keyword>
<evidence type="ECO:0000256" key="3">
    <source>
        <dbReference type="ARBA" id="ARBA00022679"/>
    </source>
</evidence>
<evidence type="ECO:0000256" key="9">
    <source>
        <dbReference type="ARBA" id="ARBA00048679"/>
    </source>
</evidence>
<dbReference type="Gene3D" id="1.10.510.10">
    <property type="entry name" value="Transferase(Phosphotransferase) domain 1"/>
    <property type="match status" value="1"/>
</dbReference>
<evidence type="ECO:0000256" key="1">
    <source>
        <dbReference type="ARBA" id="ARBA00012513"/>
    </source>
</evidence>
<feature type="region of interest" description="Disordered" evidence="10">
    <location>
        <begin position="295"/>
        <end position="415"/>
    </location>
</feature>
<keyword evidence="7" id="KW-0067">ATP-binding</keyword>
<dbReference type="GO" id="GO:0045717">
    <property type="term" value="P:negative regulation of fatty acid biosynthetic process"/>
    <property type="evidence" value="ECO:0007669"/>
    <property type="project" value="UniProtKB-ARBA"/>
</dbReference>
<evidence type="ECO:0000256" key="11">
    <source>
        <dbReference type="SAM" id="Phobius"/>
    </source>
</evidence>
<evidence type="ECO:0000256" key="5">
    <source>
        <dbReference type="ARBA" id="ARBA00022741"/>
    </source>
</evidence>
<gene>
    <name evidence="14" type="ORF">FM125_07915</name>
</gene>
<reference evidence="14 15" key="1">
    <citation type="submission" date="2017-02" db="EMBL/GenBank/DDBJ databases">
        <authorList>
            <person name="Peterson S.W."/>
        </authorList>
    </citation>
    <scope>NUCLEOTIDE SEQUENCE [LARGE SCALE GENOMIC DNA]</scope>
    <source>
        <strain evidence="14 15">2B3F</strain>
    </source>
</reference>
<dbReference type="CDD" id="cd14014">
    <property type="entry name" value="STKc_PknB_like"/>
    <property type="match status" value="1"/>
</dbReference>
<evidence type="ECO:0000256" key="7">
    <source>
        <dbReference type="ARBA" id="ARBA00022840"/>
    </source>
</evidence>
<keyword evidence="11" id="KW-1133">Transmembrane helix</keyword>
<dbReference type="Pfam" id="PF00069">
    <property type="entry name" value="Pkinase"/>
    <property type="match status" value="1"/>
</dbReference>
<evidence type="ECO:0000259" key="13">
    <source>
        <dbReference type="PROSITE" id="PS51178"/>
    </source>
</evidence>
<keyword evidence="4" id="KW-0677">Repeat</keyword>
<dbReference type="GO" id="GO:0005524">
    <property type="term" value="F:ATP binding"/>
    <property type="evidence" value="ECO:0007669"/>
    <property type="project" value="UniProtKB-KW"/>
</dbReference>
<evidence type="ECO:0000313" key="14">
    <source>
        <dbReference type="EMBL" id="SJN30092.1"/>
    </source>
</evidence>
<evidence type="ECO:0000256" key="8">
    <source>
        <dbReference type="ARBA" id="ARBA00047899"/>
    </source>
</evidence>
<dbReference type="SMART" id="SM00220">
    <property type="entry name" value="S_TKc"/>
    <property type="match status" value="1"/>
</dbReference>
<dbReference type="PROSITE" id="PS51178">
    <property type="entry name" value="PASTA"/>
    <property type="match status" value="2"/>
</dbReference>
<dbReference type="Gene3D" id="3.30.200.20">
    <property type="entry name" value="Phosphorylase Kinase, domain 1"/>
    <property type="match status" value="1"/>
</dbReference>
<proteinExistence type="predicted"/>
<dbReference type="EMBL" id="FUKP01000055">
    <property type="protein sequence ID" value="SJN30092.1"/>
    <property type="molecule type" value="Genomic_DNA"/>
</dbReference>
<dbReference type="CDD" id="cd06577">
    <property type="entry name" value="PASTA_pknB"/>
    <property type="match status" value="2"/>
</dbReference>
<feature type="compositionally biased region" description="Low complexity" evidence="10">
    <location>
        <begin position="591"/>
        <end position="606"/>
    </location>
</feature>
<feature type="domain" description="PASTA" evidence="13">
    <location>
        <begin position="457"/>
        <end position="520"/>
    </location>
</feature>
<dbReference type="GO" id="GO:0106310">
    <property type="term" value="F:protein serine kinase activity"/>
    <property type="evidence" value="ECO:0007669"/>
    <property type="project" value="RHEA"/>
</dbReference>
<name>A0A1R4JDK5_9MICC</name>
<keyword evidence="2" id="KW-0723">Serine/threonine-protein kinase</keyword>
<dbReference type="PANTHER" id="PTHR43289:SF6">
    <property type="entry name" value="SERINE_THREONINE-PROTEIN KINASE NEKL-3"/>
    <property type="match status" value="1"/>
</dbReference>
<dbReference type="RefSeq" id="WP_180525438.1">
    <property type="nucleotide sequence ID" value="NZ_FUKP01000055.1"/>
</dbReference>
<comment type="catalytic activity">
    <reaction evidence="8">
        <text>L-threonyl-[protein] + ATP = O-phospho-L-threonyl-[protein] + ADP + H(+)</text>
        <dbReference type="Rhea" id="RHEA:46608"/>
        <dbReference type="Rhea" id="RHEA-COMP:11060"/>
        <dbReference type="Rhea" id="RHEA-COMP:11605"/>
        <dbReference type="ChEBI" id="CHEBI:15378"/>
        <dbReference type="ChEBI" id="CHEBI:30013"/>
        <dbReference type="ChEBI" id="CHEBI:30616"/>
        <dbReference type="ChEBI" id="CHEBI:61977"/>
        <dbReference type="ChEBI" id="CHEBI:456216"/>
        <dbReference type="EC" id="2.7.11.1"/>
    </reaction>
</comment>
<keyword evidence="6 14" id="KW-0418">Kinase</keyword>
<feature type="compositionally biased region" description="Low complexity" evidence="10">
    <location>
        <begin position="684"/>
        <end position="693"/>
    </location>
</feature>
<dbReference type="InterPro" id="IPR008271">
    <property type="entry name" value="Ser/Thr_kinase_AS"/>
</dbReference>
<feature type="domain" description="Protein kinase" evidence="12">
    <location>
        <begin position="13"/>
        <end position="275"/>
    </location>
</feature>
<dbReference type="AlphaFoldDB" id="A0A1R4JDK5"/>
<evidence type="ECO:0000256" key="10">
    <source>
        <dbReference type="SAM" id="MobiDB-lite"/>
    </source>
</evidence>
<keyword evidence="11" id="KW-0812">Transmembrane</keyword>
<dbReference type="EC" id="2.7.11.1" evidence="1"/>
<comment type="catalytic activity">
    <reaction evidence="9">
        <text>L-seryl-[protein] + ATP = O-phospho-L-seryl-[protein] + ADP + H(+)</text>
        <dbReference type="Rhea" id="RHEA:17989"/>
        <dbReference type="Rhea" id="RHEA-COMP:9863"/>
        <dbReference type="Rhea" id="RHEA-COMP:11604"/>
        <dbReference type="ChEBI" id="CHEBI:15378"/>
        <dbReference type="ChEBI" id="CHEBI:29999"/>
        <dbReference type="ChEBI" id="CHEBI:30616"/>
        <dbReference type="ChEBI" id="CHEBI:83421"/>
        <dbReference type="ChEBI" id="CHEBI:456216"/>
        <dbReference type="EC" id="2.7.11.1"/>
    </reaction>
</comment>
<sequence length="709" mass="74066">MRPTSGITLGGRYQLTDRIAIGGMGEVWKARDKVLGRITAVKILKEEYTGDPNFLRRFRAEAQHTALLNHPGVANVYDYGEEKGSAYLVMELVPGQPLSSILEKDKVLSPDRTLKIISQTAAALSAAHAQGLVHRDVKPGNLLITPTGRVKVTDFGIARLADQVPLTATGQVMGTAQYLAPEQATGQQATGASDLYSLGVIGYESLVGRRPFTGESQIAIALAQVNDPPPPLPETIPAPVRALIMCLLSKEAQERPSDATALSEAADALRRHDTAGAVEAVPTLRPFLEEYADSEATTTLDAQTAPVDYSGMRDTHATDVVPPAAGAADGAGATGAAAGAGASGAAAPRTAAMPRIDDSQDSRDAAREQHQPISAAADAPEHRQDTGRLDLDDGDRRARSTVVGPEATRNDGRRRGPRWPLVALLLLLAFAVLGALLWPKISEMLGAGDDAQQSEVGEITLREDEYVGRPVAEVVPQIESKGLEADQTEADDRAEEGTVVGLAPLTGLTAGDTVTLDVSTGMGQIPADLVGMAAEQATTALQDAGFSVDRVDDPSAAGAAGEVVRVNPGSGERHRYDTPVQLIVAAGSGGEAPAPTTSAAPTGEPTTEPEPTESAAPTSEPSEEPTQKPTEEPSSDPTTSEEPTEEPTGEPTTEPEPTEDPTEEPTEDPTEDPTDDPTEDPTETDQPTEGPDTGETTAPAEPTDEDVTG</sequence>
<protein>
    <recommendedName>
        <fullName evidence="1">non-specific serine/threonine protein kinase</fullName>
        <ecNumber evidence="1">2.7.11.1</ecNumber>
    </recommendedName>
</protein>
<dbReference type="Proteomes" id="UP000196230">
    <property type="component" value="Unassembled WGS sequence"/>
</dbReference>
<dbReference type="SUPFAM" id="SSF56112">
    <property type="entry name" value="Protein kinase-like (PK-like)"/>
    <property type="match status" value="1"/>
</dbReference>
<feature type="region of interest" description="Disordered" evidence="10">
    <location>
        <begin position="552"/>
        <end position="575"/>
    </location>
</feature>
<organism evidence="14 15">
    <name type="scientific">Micrococcus lylae</name>
    <dbReference type="NCBI Taxonomy" id="1273"/>
    <lineage>
        <taxon>Bacteria</taxon>
        <taxon>Bacillati</taxon>
        <taxon>Actinomycetota</taxon>
        <taxon>Actinomycetes</taxon>
        <taxon>Micrococcales</taxon>
        <taxon>Micrococcaceae</taxon>
        <taxon>Micrococcus</taxon>
    </lineage>
</organism>
<dbReference type="GO" id="GO:0004674">
    <property type="term" value="F:protein serine/threonine kinase activity"/>
    <property type="evidence" value="ECO:0007669"/>
    <property type="project" value="UniProtKB-KW"/>
</dbReference>
<dbReference type="FunFam" id="1.10.510.10:FF:000021">
    <property type="entry name" value="Serine/threonine protein kinase"/>
    <property type="match status" value="1"/>
</dbReference>
<dbReference type="SMART" id="SM00740">
    <property type="entry name" value="PASTA"/>
    <property type="match status" value="2"/>
</dbReference>
<feature type="compositionally biased region" description="Basic and acidic residues" evidence="10">
    <location>
        <begin position="355"/>
        <end position="370"/>
    </location>
</feature>
<dbReference type="PANTHER" id="PTHR43289">
    <property type="entry name" value="MITOGEN-ACTIVATED PROTEIN KINASE KINASE KINASE 20-RELATED"/>
    <property type="match status" value="1"/>
</dbReference>
<keyword evidence="11" id="KW-0472">Membrane</keyword>
<evidence type="ECO:0000256" key="6">
    <source>
        <dbReference type="ARBA" id="ARBA00022777"/>
    </source>
</evidence>
<accession>A0A1R4JDK5</accession>
<evidence type="ECO:0000313" key="15">
    <source>
        <dbReference type="Proteomes" id="UP000196230"/>
    </source>
</evidence>
<dbReference type="Pfam" id="PF03793">
    <property type="entry name" value="PASTA"/>
    <property type="match status" value="1"/>
</dbReference>
<dbReference type="PROSITE" id="PS50011">
    <property type="entry name" value="PROTEIN_KINASE_DOM"/>
    <property type="match status" value="1"/>
</dbReference>
<dbReference type="InterPro" id="IPR005543">
    <property type="entry name" value="PASTA_dom"/>
</dbReference>
<keyword evidence="3 14" id="KW-0808">Transferase</keyword>
<evidence type="ECO:0000256" key="2">
    <source>
        <dbReference type="ARBA" id="ARBA00022527"/>
    </source>
</evidence>
<feature type="domain" description="PASTA" evidence="13">
    <location>
        <begin position="524"/>
        <end position="586"/>
    </location>
</feature>
<dbReference type="InterPro" id="IPR011009">
    <property type="entry name" value="Kinase-like_dom_sf"/>
</dbReference>
<feature type="transmembrane region" description="Helical" evidence="11">
    <location>
        <begin position="419"/>
        <end position="438"/>
    </location>
</feature>
<dbReference type="PROSITE" id="PS00108">
    <property type="entry name" value="PROTEIN_KINASE_ST"/>
    <property type="match status" value="1"/>
</dbReference>
<feature type="compositionally biased region" description="Basic and acidic residues" evidence="10">
    <location>
        <begin position="379"/>
        <end position="398"/>
    </location>
</feature>
<feature type="compositionally biased region" description="Acidic residues" evidence="10">
    <location>
        <begin position="656"/>
        <end position="683"/>
    </location>
</feature>
<dbReference type="Gene3D" id="3.30.10.20">
    <property type="match status" value="2"/>
</dbReference>
<evidence type="ECO:0000256" key="4">
    <source>
        <dbReference type="ARBA" id="ARBA00022737"/>
    </source>
</evidence>
<feature type="region of interest" description="Disordered" evidence="10">
    <location>
        <begin position="588"/>
        <end position="709"/>
    </location>
</feature>